<dbReference type="GO" id="GO:0016491">
    <property type="term" value="F:oxidoreductase activity"/>
    <property type="evidence" value="ECO:0007669"/>
    <property type="project" value="UniProtKB-KW"/>
</dbReference>
<evidence type="ECO:0000313" key="6">
    <source>
        <dbReference type="EMBL" id="CZR69804.1"/>
    </source>
</evidence>
<dbReference type="InterPro" id="IPR020904">
    <property type="entry name" value="Sc_DH/Rdtase_CS"/>
</dbReference>
<dbReference type="SUPFAM" id="SSF51735">
    <property type="entry name" value="NAD(P)-binding Rossmann-fold domains"/>
    <property type="match status" value="1"/>
</dbReference>
<dbReference type="InterPro" id="IPR002347">
    <property type="entry name" value="SDR_fam"/>
</dbReference>
<dbReference type="PANTHER" id="PTHR44196">
    <property type="entry name" value="DEHYDROGENASE/REDUCTASE SDR FAMILY MEMBER 7B"/>
    <property type="match status" value="1"/>
</dbReference>
<name>A0A1L7XXS6_9HELO</name>
<organism evidence="6 7">
    <name type="scientific">Phialocephala subalpina</name>
    <dbReference type="NCBI Taxonomy" id="576137"/>
    <lineage>
        <taxon>Eukaryota</taxon>
        <taxon>Fungi</taxon>
        <taxon>Dikarya</taxon>
        <taxon>Ascomycota</taxon>
        <taxon>Pezizomycotina</taxon>
        <taxon>Leotiomycetes</taxon>
        <taxon>Helotiales</taxon>
        <taxon>Mollisiaceae</taxon>
        <taxon>Phialocephala</taxon>
        <taxon>Phialocephala fortinii species complex</taxon>
    </lineage>
</organism>
<dbReference type="OrthoDB" id="1933717at2759"/>
<comment type="similarity">
    <text evidence="1 5">Belongs to the short-chain dehydrogenases/reductases (SDR) family.</text>
</comment>
<dbReference type="EMBL" id="FJOG01000081">
    <property type="protein sequence ID" value="CZR69804.1"/>
    <property type="molecule type" value="Genomic_DNA"/>
</dbReference>
<reference evidence="6 7" key="1">
    <citation type="submission" date="2016-03" db="EMBL/GenBank/DDBJ databases">
        <authorList>
            <person name="Ploux O."/>
        </authorList>
    </citation>
    <scope>NUCLEOTIDE SEQUENCE [LARGE SCALE GENOMIC DNA]</scope>
    <source>
        <strain evidence="6 7">UAMH 11012</strain>
    </source>
</reference>
<evidence type="ECO:0000313" key="7">
    <source>
        <dbReference type="Proteomes" id="UP000184330"/>
    </source>
</evidence>
<keyword evidence="7" id="KW-1185">Reference proteome</keyword>
<comment type="function">
    <text evidence="4">Putative oxidoreductase.</text>
</comment>
<dbReference type="PRINTS" id="PR00081">
    <property type="entry name" value="GDHRDH"/>
</dbReference>
<dbReference type="GO" id="GO:0016020">
    <property type="term" value="C:membrane"/>
    <property type="evidence" value="ECO:0007669"/>
    <property type="project" value="TreeGrafter"/>
</dbReference>
<evidence type="ECO:0000256" key="5">
    <source>
        <dbReference type="RuleBase" id="RU000363"/>
    </source>
</evidence>
<dbReference type="AlphaFoldDB" id="A0A1L7XXS6"/>
<dbReference type="Gene3D" id="3.40.50.720">
    <property type="entry name" value="NAD(P)-binding Rossmann-like Domain"/>
    <property type="match status" value="1"/>
</dbReference>
<evidence type="ECO:0000256" key="2">
    <source>
        <dbReference type="ARBA" id="ARBA00022857"/>
    </source>
</evidence>
<dbReference type="PRINTS" id="PR00080">
    <property type="entry name" value="SDRFAMILY"/>
</dbReference>
<dbReference type="PANTHER" id="PTHR44196:SF1">
    <property type="entry name" value="DEHYDROGENASE_REDUCTASE SDR FAMILY MEMBER 7B"/>
    <property type="match status" value="1"/>
</dbReference>
<gene>
    <name evidence="6" type="ORF">PAC_19704</name>
</gene>
<evidence type="ECO:0000256" key="1">
    <source>
        <dbReference type="ARBA" id="ARBA00006484"/>
    </source>
</evidence>
<dbReference type="Pfam" id="PF00106">
    <property type="entry name" value="adh_short"/>
    <property type="match status" value="1"/>
</dbReference>
<dbReference type="CDD" id="cd05233">
    <property type="entry name" value="SDR_c"/>
    <property type="match status" value="1"/>
</dbReference>
<dbReference type="STRING" id="576137.A0A1L7XXS6"/>
<protein>
    <recommendedName>
        <fullName evidence="8">Dehydrogenases with different specificities (Related to short-chain alcohol dehydrogenases)</fullName>
    </recommendedName>
</protein>
<dbReference type="PROSITE" id="PS00061">
    <property type="entry name" value="ADH_SHORT"/>
    <property type="match status" value="1"/>
</dbReference>
<evidence type="ECO:0008006" key="8">
    <source>
        <dbReference type="Google" id="ProtNLM"/>
    </source>
</evidence>
<proteinExistence type="inferred from homology"/>
<evidence type="ECO:0000256" key="4">
    <source>
        <dbReference type="ARBA" id="ARBA00037096"/>
    </source>
</evidence>
<accession>A0A1L7XXS6</accession>
<dbReference type="InterPro" id="IPR036291">
    <property type="entry name" value="NAD(P)-bd_dom_sf"/>
</dbReference>
<dbReference type="Proteomes" id="UP000184330">
    <property type="component" value="Unassembled WGS sequence"/>
</dbReference>
<keyword evidence="2" id="KW-0521">NADP</keyword>
<sequence>MSTITKLKGSIVVITGASRGLGVSIAHSFAKAGSTLCLIARSAPGLEDLAQELIREYKINVEIWIADISDIVQVLRVAQEIEARFGHVDVLVNNAGIIQFDLVENGNVQDWWRVMEVNLLGPVALTRALLPGMLQHGAGTIISIGSRLCGRSAKYLSAYACSKTALMQFHQCLHREIWTRGISTFVVQPGNVDTHILAAPGAVNPVTASENAELARRVQALKDTSTCDPRVTAGLCVTLASLPEARVLSGLYIDAEQSLDGVFEDISVSGKGLIQQHELYQLKIRKLADLDGQ</sequence>
<keyword evidence="3" id="KW-0560">Oxidoreductase</keyword>
<evidence type="ECO:0000256" key="3">
    <source>
        <dbReference type="ARBA" id="ARBA00023002"/>
    </source>
</evidence>